<keyword evidence="2" id="KW-1185">Reference proteome</keyword>
<accession>A0A915B3K2</accession>
<evidence type="ECO:0000256" key="1">
    <source>
        <dbReference type="SAM" id="MobiDB-lite"/>
    </source>
</evidence>
<evidence type="ECO:0000313" key="3">
    <source>
        <dbReference type="WBParaSite" id="PgR025_g095_t01"/>
    </source>
</evidence>
<feature type="region of interest" description="Disordered" evidence="1">
    <location>
        <begin position="1"/>
        <end position="21"/>
    </location>
</feature>
<dbReference type="Proteomes" id="UP000887569">
    <property type="component" value="Unplaced"/>
</dbReference>
<dbReference type="AlphaFoldDB" id="A0A915B3K2"/>
<proteinExistence type="predicted"/>
<protein>
    <submittedName>
        <fullName evidence="3">Uncharacterized protein</fullName>
    </submittedName>
</protein>
<dbReference type="WBParaSite" id="PgR025_g095_t01">
    <property type="protein sequence ID" value="PgR025_g095_t01"/>
    <property type="gene ID" value="PgR025_g095"/>
</dbReference>
<feature type="region of interest" description="Disordered" evidence="1">
    <location>
        <begin position="130"/>
        <end position="152"/>
    </location>
</feature>
<organism evidence="2 3">
    <name type="scientific">Parascaris univalens</name>
    <name type="common">Nematode worm</name>
    <dbReference type="NCBI Taxonomy" id="6257"/>
    <lineage>
        <taxon>Eukaryota</taxon>
        <taxon>Metazoa</taxon>
        <taxon>Ecdysozoa</taxon>
        <taxon>Nematoda</taxon>
        <taxon>Chromadorea</taxon>
        <taxon>Rhabditida</taxon>
        <taxon>Spirurina</taxon>
        <taxon>Ascaridomorpha</taxon>
        <taxon>Ascaridoidea</taxon>
        <taxon>Ascarididae</taxon>
        <taxon>Parascaris</taxon>
    </lineage>
</organism>
<sequence>MSAGDEISSTEPTDEWQSKSKAAKRGVSCLGDLDHIINMETMLEQLRGQLSKDGTSQLRRIIGNIDNPGTSKRMKPISLSELNTADLCFIIAVLLERRLSLVSAENEGLRMAIRVAYNRIAKLEQEIGISSRQTKKKDREGNDARSTANDNV</sequence>
<evidence type="ECO:0000313" key="2">
    <source>
        <dbReference type="Proteomes" id="UP000887569"/>
    </source>
</evidence>
<name>A0A915B3K2_PARUN</name>
<reference evidence="3" key="1">
    <citation type="submission" date="2022-11" db="UniProtKB">
        <authorList>
            <consortium name="WormBaseParasite"/>
        </authorList>
    </citation>
    <scope>IDENTIFICATION</scope>
</reference>